<dbReference type="EMBL" id="KL197720">
    <property type="protein sequence ID" value="KDQ57273.1"/>
    <property type="molecule type" value="Genomic_DNA"/>
</dbReference>
<feature type="non-terminal residue" evidence="1">
    <location>
        <position position="173"/>
    </location>
</feature>
<keyword evidence="2" id="KW-1185">Reference proteome</keyword>
<reference evidence="2" key="1">
    <citation type="journal article" date="2014" name="Proc. Natl. Acad. Sci. U.S.A.">
        <title>Extensive sampling of basidiomycete genomes demonstrates inadequacy of the white-rot/brown-rot paradigm for wood decay fungi.</title>
        <authorList>
            <person name="Riley R."/>
            <person name="Salamov A.A."/>
            <person name="Brown D.W."/>
            <person name="Nagy L.G."/>
            <person name="Floudas D."/>
            <person name="Held B.W."/>
            <person name="Levasseur A."/>
            <person name="Lombard V."/>
            <person name="Morin E."/>
            <person name="Otillar R."/>
            <person name="Lindquist E.A."/>
            <person name="Sun H."/>
            <person name="LaButti K.M."/>
            <person name="Schmutz J."/>
            <person name="Jabbour D."/>
            <person name="Luo H."/>
            <person name="Baker S.E."/>
            <person name="Pisabarro A.G."/>
            <person name="Walton J.D."/>
            <person name="Blanchette R.A."/>
            <person name="Henrissat B."/>
            <person name="Martin F."/>
            <person name="Cullen D."/>
            <person name="Hibbett D.S."/>
            <person name="Grigoriev I.V."/>
        </authorList>
    </citation>
    <scope>NUCLEOTIDE SEQUENCE [LARGE SCALE GENOMIC DNA]</scope>
    <source>
        <strain evidence="2">MUCL 33604</strain>
    </source>
</reference>
<protein>
    <submittedName>
        <fullName evidence="1">Uncharacterized protein</fullName>
    </submittedName>
</protein>
<gene>
    <name evidence="1" type="ORF">JAAARDRAFT_107789</name>
</gene>
<name>A0A067PR32_9AGAM</name>
<evidence type="ECO:0000313" key="2">
    <source>
        <dbReference type="Proteomes" id="UP000027265"/>
    </source>
</evidence>
<dbReference type="Proteomes" id="UP000027265">
    <property type="component" value="Unassembled WGS sequence"/>
</dbReference>
<dbReference type="OrthoDB" id="3244905at2759"/>
<dbReference type="InParanoid" id="A0A067PR32"/>
<dbReference type="AlphaFoldDB" id="A0A067PR32"/>
<proteinExistence type="predicted"/>
<dbReference type="HOGENOM" id="CLU_083669_0_0_1"/>
<evidence type="ECO:0000313" key="1">
    <source>
        <dbReference type="EMBL" id="KDQ57273.1"/>
    </source>
</evidence>
<organism evidence="1 2">
    <name type="scientific">Jaapia argillacea MUCL 33604</name>
    <dbReference type="NCBI Taxonomy" id="933084"/>
    <lineage>
        <taxon>Eukaryota</taxon>
        <taxon>Fungi</taxon>
        <taxon>Dikarya</taxon>
        <taxon>Basidiomycota</taxon>
        <taxon>Agaricomycotina</taxon>
        <taxon>Agaricomycetes</taxon>
        <taxon>Agaricomycetidae</taxon>
        <taxon>Jaapiales</taxon>
        <taxon>Jaapiaceae</taxon>
        <taxon>Jaapia</taxon>
    </lineage>
</organism>
<sequence length="173" mass="19120">MAFRLPTHLESLVPPPVAQRPEHKPWRGTFTLMPNGSATTASQVLYATAAETEGDNRTELWPANFFIQHMYPTIELQEIQSWVKRHSVPLCMFMPDRLPYSNDSKANEGGFRSLARFLSENKMIAVAPWNAPDRFSGAGILLFPTQASSGLLVGAIFLQTGFPPFVGSTPTSP</sequence>
<accession>A0A067PR32</accession>